<organism evidence="1">
    <name type="scientific">Streptomyces sp. R35</name>
    <dbReference type="NCBI Taxonomy" id="3238630"/>
    <lineage>
        <taxon>Bacteria</taxon>
        <taxon>Bacillati</taxon>
        <taxon>Actinomycetota</taxon>
        <taxon>Actinomycetes</taxon>
        <taxon>Kitasatosporales</taxon>
        <taxon>Streptomycetaceae</taxon>
        <taxon>Streptomyces</taxon>
    </lineage>
</organism>
<proteinExistence type="predicted"/>
<name>A0AB39SLP6_9ACTN</name>
<dbReference type="EMBL" id="CP163440">
    <property type="protein sequence ID" value="XDQ67283.1"/>
    <property type="molecule type" value="Genomic_DNA"/>
</dbReference>
<dbReference type="AlphaFoldDB" id="A0AB39SLP6"/>
<protein>
    <submittedName>
        <fullName evidence="1">Uncharacterized protein</fullName>
    </submittedName>
</protein>
<dbReference type="RefSeq" id="WP_369264207.1">
    <property type="nucleotide sequence ID" value="NZ_CP163440.1"/>
</dbReference>
<accession>A0AB39SLP6</accession>
<evidence type="ECO:0000313" key="1">
    <source>
        <dbReference type="EMBL" id="XDQ67283.1"/>
    </source>
</evidence>
<reference evidence="1" key="1">
    <citation type="submission" date="2024-07" db="EMBL/GenBank/DDBJ databases">
        <authorList>
            <person name="Yu S.T."/>
        </authorList>
    </citation>
    <scope>NUCLEOTIDE SEQUENCE</scope>
    <source>
        <strain evidence="1">R35</strain>
    </source>
</reference>
<sequence>MYENSTSSRAAGFLLDLIEADDAERARRRIGLQQPATEEPLDTQRKLFSWWTQTAVPSSVLLWVLEEDDPELNAIVWRHVSTDDAMRRAIVRGVPHGPGRTRAVRVAKPLARDQEPPVPGHFTQYGLIGALRASTSMGPARSAASMVLGRPGWQAVADADRERPLPGYARWALSVRPDCPPSLRARFGSHAKFAHRVRQAGVIEGPAQYATAWSPASKVLQVLSLGRTLFPTRVREAEDALRPLVRDHLGDREDAWAVLAQLIGTFQGSVPELVITAGAIA</sequence>
<gene>
    <name evidence="1" type="ORF">AB5J50_44165</name>
</gene>